<dbReference type="PANTHER" id="PTHR43064:SF1">
    <property type="entry name" value="SLL1489 PROTEIN"/>
    <property type="match status" value="1"/>
</dbReference>
<dbReference type="GO" id="GO:0006189">
    <property type="term" value="P:'de novo' IMP biosynthetic process"/>
    <property type="evidence" value="ECO:0007669"/>
    <property type="project" value="InterPro"/>
</dbReference>
<reference evidence="2 3" key="1">
    <citation type="submission" date="2019-03" db="EMBL/GenBank/DDBJ databases">
        <title>Genomic Encyclopedia of Type Strains, Phase IV (KMG-IV): sequencing the most valuable type-strain genomes for metagenomic binning, comparative biology and taxonomic classification.</title>
        <authorList>
            <person name="Goeker M."/>
        </authorList>
    </citation>
    <scope>NUCLEOTIDE SEQUENCE [LARGE SCALE GENOMIC DNA]</scope>
    <source>
        <strain evidence="2 3">DSM 101</strain>
    </source>
</reference>
<dbReference type="InterPro" id="IPR039476">
    <property type="entry name" value="P2CMN_synthase_LarB"/>
</dbReference>
<dbReference type="EMBL" id="SMFY01000003">
    <property type="protein sequence ID" value="TCK23689.1"/>
    <property type="molecule type" value="Genomic_DNA"/>
</dbReference>
<dbReference type="AlphaFoldDB" id="A0A4R1HUR3"/>
<evidence type="ECO:0000313" key="2">
    <source>
        <dbReference type="EMBL" id="TCK23689.1"/>
    </source>
</evidence>
<dbReference type="NCBIfam" id="NF033503">
    <property type="entry name" value="LarB"/>
    <property type="match status" value="1"/>
</dbReference>
<dbReference type="GO" id="GO:0016787">
    <property type="term" value="F:hydrolase activity"/>
    <property type="evidence" value="ECO:0007669"/>
    <property type="project" value="InterPro"/>
</dbReference>
<keyword evidence="3" id="KW-1185">Reference proteome</keyword>
<dbReference type="RefSeq" id="WP_131836622.1">
    <property type="nucleotide sequence ID" value="NZ_SMFY01000003.1"/>
</dbReference>
<evidence type="ECO:0000259" key="1">
    <source>
        <dbReference type="SMART" id="SM01001"/>
    </source>
</evidence>
<proteinExistence type="predicted"/>
<dbReference type="PANTHER" id="PTHR43064">
    <property type="entry name" value="PHOSPHORIBOSYLAMINOIMIDAZOLE CARBOXYLASE-RELATED"/>
    <property type="match status" value="1"/>
</dbReference>
<evidence type="ECO:0000313" key="3">
    <source>
        <dbReference type="Proteomes" id="UP000295030"/>
    </source>
</evidence>
<dbReference type="Proteomes" id="UP000295030">
    <property type="component" value="Unassembled WGS sequence"/>
</dbReference>
<dbReference type="InterPro" id="IPR000031">
    <property type="entry name" value="PurE_dom"/>
</dbReference>
<feature type="domain" description="PurE" evidence="1">
    <location>
        <begin position="84"/>
        <end position="216"/>
    </location>
</feature>
<dbReference type="SUPFAM" id="SSF52255">
    <property type="entry name" value="N5-CAIR mutase (phosphoribosylaminoimidazole carboxylase, PurE)"/>
    <property type="match status" value="1"/>
</dbReference>
<accession>A0A4R1HUR3</accession>
<protein>
    <recommendedName>
        <fullName evidence="1">PurE domain-containing protein</fullName>
    </recommendedName>
</protein>
<comment type="caution">
    <text evidence="2">The sequence shown here is derived from an EMBL/GenBank/DDBJ whole genome shotgun (WGS) entry which is preliminary data.</text>
</comment>
<dbReference type="SMART" id="SM01001">
    <property type="entry name" value="AIRC"/>
    <property type="match status" value="1"/>
</dbReference>
<gene>
    <name evidence="2" type="ORF">EV667_3530</name>
</gene>
<dbReference type="Pfam" id="PF00731">
    <property type="entry name" value="AIRC"/>
    <property type="match status" value="1"/>
</dbReference>
<dbReference type="OrthoDB" id="9782511at2"/>
<organism evidence="2 3">
    <name type="scientific">Ancylobacter aquaticus</name>
    <dbReference type="NCBI Taxonomy" id="100"/>
    <lineage>
        <taxon>Bacteria</taxon>
        <taxon>Pseudomonadati</taxon>
        <taxon>Pseudomonadota</taxon>
        <taxon>Alphaproteobacteria</taxon>
        <taxon>Hyphomicrobiales</taxon>
        <taxon>Xanthobacteraceae</taxon>
        <taxon>Ancylobacter</taxon>
    </lineage>
</organism>
<name>A0A4R1HUR3_ANCAQ</name>
<dbReference type="Gene3D" id="3.40.50.1970">
    <property type="match status" value="1"/>
</dbReference>
<sequence>MDFTFDWARATRTGLPEAVLCGAKSAGQLADIVAAARARGARLLLTRLEPASFAALDETARAGLAYDPLSRTAVLGGEVALAEAHVAVVAAGTSDLPVAREAVQTLAFNGQDARLIADVGVAGLWRLMERIEEIRACRVVIAVAGMEGALFSVLGGLVSAPVIAVPTSVGYGVAEGGRAALTSALASCAPGVVAVNIDNGYGAACAALKMLGVAAPGDRGA</sequence>